<dbReference type="InParanoid" id="A0A078AW68"/>
<dbReference type="Pfam" id="PF01529">
    <property type="entry name" value="DHHC"/>
    <property type="match status" value="1"/>
</dbReference>
<dbReference type="PROSITE" id="PS50216">
    <property type="entry name" value="DHHC"/>
    <property type="match status" value="1"/>
</dbReference>
<dbReference type="PANTHER" id="PTHR22883:SF203">
    <property type="entry name" value="PALMITOYLTRANSFERASE"/>
    <property type="match status" value="1"/>
</dbReference>
<protein>
    <recommendedName>
        <fullName evidence="7">Palmitoyltransferase</fullName>
        <ecNumber evidence="7">2.3.1.225</ecNumber>
    </recommendedName>
</protein>
<dbReference type="PANTHER" id="PTHR22883">
    <property type="entry name" value="ZINC FINGER DHHC DOMAIN CONTAINING PROTEIN"/>
    <property type="match status" value="1"/>
</dbReference>
<evidence type="ECO:0000256" key="8">
    <source>
        <dbReference type="SAM" id="MobiDB-lite"/>
    </source>
</evidence>
<gene>
    <name evidence="10" type="primary">Contig4002.g4285</name>
    <name evidence="10" type="ORF">STYLEM_14555</name>
</gene>
<feature type="domain" description="Palmitoyltransferase DHHC" evidence="9">
    <location>
        <begin position="10"/>
        <end position="123"/>
    </location>
</feature>
<evidence type="ECO:0000313" key="10">
    <source>
        <dbReference type="EMBL" id="CDW85477.1"/>
    </source>
</evidence>
<comment type="subcellular location">
    <subcellularLocation>
        <location evidence="1">Membrane</location>
        <topology evidence="1">Multi-pass membrane protein</topology>
    </subcellularLocation>
</comment>
<comment type="catalytic activity">
    <reaction evidence="7">
        <text>L-cysteinyl-[protein] + hexadecanoyl-CoA = S-hexadecanoyl-L-cysteinyl-[protein] + CoA</text>
        <dbReference type="Rhea" id="RHEA:36683"/>
        <dbReference type="Rhea" id="RHEA-COMP:10131"/>
        <dbReference type="Rhea" id="RHEA-COMP:11032"/>
        <dbReference type="ChEBI" id="CHEBI:29950"/>
        <dbReference type="ChEBI" id="CHEBI:57287"/>
        <dbReference type="ChEBI" id="CHEBI:57379"/>
        <dbReference type="ChEBI" id="CHEBI:74151"/>
        <dbReference type="EC" id="2.3.1.225"/>
    </reaction>
</comment>
<evidence type="ECO:0000256" key="2">
    <source>
        <dbReference type="ARBA" id="ARBA00022679"/>
    </source>
</evidence>
<evidence type="ECO:0000256" key="6">
    <source>
        <dbReference type="ARBA" id="ARBA00023315"/>
    </source>
</evidence>
<dbReference type="InterPro" id="IPR001594">
    <property type="entry name" value="Palmitoyltrfase_DHHC"/>
</dbReference>
<keyword evidence="4 7" id="KW-1133">Transmembrane helix</keyword>
<dbReference type="GO" id="GO:0006612">
    <property type="term" value="P:protein targeting to membrane"/>
    <property type="evidence" value="ECO:0007669"/>
    <property type="project" value="TreeGrafter"/>
</dbReference>
<evidence type="ECO:0000259" key="9">
    <source>
        <dbReference type="Pfam" id="PF01529"/>
    </source>
</evidence>
<accession>A0A078AW68</accession>
<dbReference type="AlphaFoldDB" id="A0A078AW68"/>
<evidence type="ECO:0000256" key="1">
    <source>
        <dbReference type="ARBA" id="ARBA00004141"/>
    </source>
</evidence>
<comment type="domain">
    <text evidence="7">The DHHC domain is required for palmitoyltransferase activity.</text>
</comment>
<dbReference type="GO" id="GO:0005783">
    <property type="term" value="C:endoplasmic reticulum"/>
    <property type="evidence" value="ECO:0007669"/>
    <property type="project" value="TreeGrafter"/>
</dbReference>
<dbReference type="GO" id="GO:0019706">
    <property type="term" value="F:protein-cysteine S-palmitoyltransferase activity"/>
    <property type="evidence" value="ECO:0007669"/>
    <property type="project" value="UniProtKB-EC"/>
</dbReference>
<keyword evidence="3 7" id="KW-0812">Transmembrane</keyword>
<keyword evidence="6 7" id="KW-0012">Acyltransferase</keyword>
<evidence type="ECO:0000256" key="4">
    <source>
        <dbReference type="ARBA" id="ARBA00022989"/>
    </source>
</evidence>
<feature type="transmembrane region" description="Helical" evidence="7">
    <location>
        <begin position="33"/>
        <end position="59"/>
    </location>
</feature>
<sequence length="500" mass="57846">MIALIIILACNRCCDEFDHHCNWLNNCIGRANYAAFMALIIVFWIYVAFYVAVSSYVVWSINEDKFISQSSLEKLYKHDISRVTEIFIYVLMVFNLCVLLLSGHLISFHIWLHIKGITTFDHIVYNREKKQKLLELKKGEISIEEYKDWELYASPKKIMRKSKIITQVKSMGDETPDKDMSSSNMKEVDITQQRHESMKKDEYNQKAGVGESMNNPILQYELDVDHIRKDHLKLSGIQHLQTGLDHTKGDSQEHPNFLVAEKYIKKPVQQKQVINTNIYNEAHKSMLILADPAKAKGQYEQKYNEEFKMIYDYEERKISEKYDQDSHSNKLNGAKSNMDFELTDVAGGKSTQTGFYKQNFQQVKNVKFEPKPPQQLSEQQRKKIERTNSLLKSNDGKILPISSSTKGYLNNGIINSPNLKQIVPGSSNSPQNKITKLYKNTLENDDCSSGEKVQLQIKDDRATMDNQISPRQQLQQEAAQFQSFQSSRTAKFQLYTQSQQ</sequence>
<dbReference type="GO" id="GO:0016020">
    <property type="term" value="C:membrane"/>
    <property type="evidence" value="ECO:0007669"/>
    <property type="project" value="UniProtKB-SubCell"/>
</dbReference>
<name>A0A078AW68_STYLE</name>
<comment type="similarity">
    <text evidence="7">Belongs to the DHHC palmitoyltransferase family.</text>
</comment>
<evidence type="ECO:0000256" key="3">
    <source>
        <dbReference type="ARBA" id="ARBA00022692"/>
    </source>
</evidence>
<feature type="region of interest" description="Disordered" evidence="8">
    <location>
        <begin position="368"/>
        <end position="389"/>
    </location>
</feature>
<dbReference type="Proteomes" id="UP000039865">
    <property type="component" value="Unassembled WGS sequence"/>
</dbReference>
<proteinExistence type="inferred from homology"/>
<dbReference type="InterPro" id="IPR039859">
    <property type="entry name" value="PFA4/ZDH16/20/ERF2-like"/>
</dbReference>
<dbReference type="EC" id="2.3.1.225" evidence="7"/>
<evidence type="ECO:0000313" key="11">
    <source>
        <dbReference type="Proteomes" id="UP000039865"/>
    </source>
</evidence>
<keyword evidence="2 7" id="KW-0808">Transferase</keyword>
<keyword evidence="5 7" id="KW-0472">Membrane</keyword>
<dbReference type="EMBL" id="CCKQ01013774">
    <property type="protein sequence ID" value="CDW85477.1"/>
    <property type="molecule type" value="Genomic_DNA"/>
</dbReference>
<evidence type="ECO:0000256" key="5">
    <source>
        <dbReference type="ARBA" id="ARBA00023136"/>
    </source>
</evidence>
<organism evidence="10 11">
    <name type="scientific">Stylonychia lemnae</name>
    <name type="common">Ciliate</name>
    <dbReference type="NCBI Taxonomy" id="5949"/>
    <lineage>
        <taxon>Eukaryota</taxon>
        <taxon>Sar</taxon>
        <taxon>Alveolata</taxon>
        <taxon>Ciliophora</taxon>
        <taxon>Intramacronucleata</taxon>
        <taxon>Spirotrichea</taxon>
        <taxon>Stichotrichia</taxon>
        <taxon>Sporadotrichida</taxon>
        <taxon>Oxytrichidae</taxon>
        <taxon>Stylonychinae</taxon>
        <taxon>Stylonychia</taxon>
    </lineage>
</organism>
<feature type="transmembrane region" description="Helical" evidence="7">
    <location>
        <begin position="86"/>
        <end position="112"/>
    </location>
</feature>
<dbReference type="GO" id="GO:0005794">
    <property type="term" value="C:Golgi apparatus"/>
    <property type="evidence" value="ECO:0007669"/>
    <property type="project" value="TreeGrafter"/>
</dbReference>
<reference evidence="10 11" key="1">
    <citation type="submission" date="2014-06" db="EMBL/GenBank/DDBJ databases">
        <authorList>
            <person name="Swart Estienne"/>
        </authorList>
    </citation>
    <scope>NUCLEOTIDE SEQUENCE [LARGE SCALE GENOMIC DNA]</scope>
    <source>
        <strain evidence="10 11">130c</strain>
    </source>
</reference>
<evidence type="ECO:0000256" key="7">
    <source>
        <dbReference type="RuleBase" id="RU079119"/>
    </source>
</evidence>
<keyword evidence="11" id="KW-1185">Reference proteome</keyword>